<name>A0A1Z3N6V4_BDEBC</name>
<keyword evidence="1" id="KW-1133">Transmembrane helix</keyword>
<keyword evidence="1" id="KW-0472">Membrane</keyword>
<gene>
    <name evidence="2" type="ORF">B9G79_06250</name>
</gene>
<sequence length="54" mass="6362">MKSEGLKYFTDTHLTAMGLLIFFLFFVGVMIWVYRKNSTEIYAHMEQIPLKDGE</sequence>
<keyword evidence="1" id="KW-0812">Transmembrane</keyword>
<feature type="transmembrane region" description="Helical" evidence="1">
    <location>
        <begin position="12"/>
        <end position="34"/>
    </location>
</feature>
<dbReference type="EMBL" id="CP020946">
    <property type="protein sequence ID" value="ASD63195.1"/>
    <property type="molecule type" value="Genomic_DNA"/>
</dbReference>
<reference evidence="2 3" key="1">
    <citation type="submission" date="2017-04" db="EMBL/GenBank/DDBJ databases">
        <title>Whole genome sequence of Bdellovibrio bacteriovorus strain SSB218315.</title>
        <authorList>
            <person name="Oyedara O."/>
            <person name="Rodriguez-Perez M.A."/>
        </authorList>
    </citation>
    <scope>NUCLEOTIDE SEQUENCE [LARGE SCALE GENOMIC DNA]</scope>
    <source>
        <strain evidence="2 3">SSB218315</strain>
    </source>
</reference>
<dbReference type="InterPro" id="IPR008621">
    <property type="entry name" value="Cbb3-typ_cyt_oxidase_comp"/>
</dbReference>
<dbReference type="RefSeq" id="WP_088564771.1">
    <property type="nucleotide sequence ID" value="NZ_CP020946.1"/>
</dbReference>
<dbReference type="AlphaFoldDB" id="A0A1Z3N6V4"/>
<evidence type="ECO:0000313" key="3">
    <source>
        <dbReference type="Proteomes" id="UP000197003"/>
    </source>
</evidence>
<accession>A0A1Z3N6V4</accession>
<dbReference type="Proteomes" id="UP000197003">
    <property type="component" value="Chromosome"/>
</dbReference>
<organism evidence="2 3">
    <name type="scientific">Bdellovibrio bacteriovorus</name>
    <dbReference type="NCBI Taxonomy" id="959"/>
    <lineage>
        <taxon>Bacteria</taxon>
        <taxon>Pseudomonadati</taxon>
        <taxon>Bdellovibrionota</taxon>
        <taxon>Bdellovibrionia</taxon>
        <taxon>Bdellovibrionales</taxon>
        <taxon>Pseudobdellovibrionaceae</taxon>
        <taxon>Bdellovibrio</taxon>
    </lineage>
</organism>
<evidence type="ECO:0000313" key="2">
    <source>
        <dbReference type="EMBL" id="ASD63195.1"/>
    </source>
</evidence>
<protein>
    <submittedName>
        <fullName evidence="2">CcoQ/FixQ family Cbb3-type cytochrome c oxidase assembly chaperone</fullName>
    </submittedName>
</protein>
<proteinExistence type="predicted"/>
<dbReference type="Pfam" id="PF05545">
    <property type="entry name" value="FixQ"/>
    <property type="match status" value="1"/>
</dbReference>
<evidence type="ECO:0000256" key="1">
    <source>
        <dbReference type="SAM" id="Phobius"/>
    </source>
</evidence>